<evidence type="ECO:0000313" key="5">
    <source>
        <dbReference type="Proteomes" id="UP000179014"/>
    </source>
</evidence>
<proteinExistence type="predicted"/>
<feature type="domain" description="UVR" evidence="1">
    <location>
        <begin position="246"/>
        <end position="281"/>
    </location>
</feature>
<dbReference type="AlphaFoldDB" id="A0A1F6BUX7"/>
<dbReference type="CDD" id="cd10434">
    <property type="entry name" value="GIY-YIG_UvrC_Cho"/>
    <property type="match status" value="1"/>
</dbReference>
<evidence type="ECO:0000259" key="3">
    <source>
        <dbReference type="PROSITE" id="PS50165"/>
    </source>
</evidence>
<dbReference type="InterPro" id="IPR050066">
    <property type="entry name" value="UvrABC_protein_C"/>
</dbReference>
<dbReference type="InterPro" id="IPR035901">
    <property type="entry name" value="GIY-YIG_endonuc_sf"/>
</dbReference>
<evidence type="ECO:0000259" key="1">
    <source>
        <dbReference type="PROSITE" id="PS50151"/>
    </source>
</evidence>
<dbReference type="InterPro" id="IPR038476">
    <property type="entry name" value="UvrC_RNase_H_dom_sf"/>
</dbReference>
<dbReference type="STRING" id="1798474.A2118_00850"/>
<dbReference type="PROSITE" id="PS50151">
    <property type="entry name" value="UVR"/>
    <property type="match status" value="1"/>
</dbReference>
<comment type="caution">
    <text evidence="4">The sequence shown here is derived from an EMBL/GenBank/DDBJ whole genome shotgun (WGS) entry which is preliminary data.</text>
</comment>
<gene>
    <name evidence="4" type="ORF">A2118_00850</name>
</gene>
<dbReference type="GO" id="GO:0009381">
    <property type="term" value="F:excinuclease ABC activity"/>
    <property type="evidence" value="ECO:0007669"/>
    <property type="project" value="InterPro"/>
</dbReference>
<dbReference type="InterPro" id="IPR047296">
    <property type="entry name" value="GIY-YIG_UvrC_Cho"/>
</dbReference>
<sequence length="451" mass="50967">MQRSDLAKFDLPDVPGVYLFLQKAGRKAKTSAADVRPPDLKGRYRVLYVGKATSLRDRVRSYFDDDLIATRGPRVVDMVTKADRVAHEPTPTVLEALVREAALIKKYLPSGNVDGKDDKTFLYAVITKEEIPRVLVIRGKDIDFKNKTTFLPPASCKLLAMYGPFPSGPQLKEGLRLIRRIFPFFDTEKPVGTKSKHQEAKIEFNKQIGHYPRSSLFTPIGQNKENLKMYRKSIRKVMLFLSGRGKELRAMLEREMRAAAKEERFEDAAEARRELFALDHIQDVSLIKNENQISLSTTGRLEIGIRIEAYDTAHLSGTNAIGVMTVVQDGVRVKSEYRTFRIRGVTKNDDIASLKEILSRRLNHPEWPFPKVIVVDGGRTQRKAAESVLAEMGLKIAVVAVVKDERHRPREVIGARAAGISEADAVLANAEAHRFSLARHRWARSRELRSK</sequence>
<reference evidence="4 5" key="1">
    <citation type="journal article" date="2016" name="Nat. Commun.">
        <title>Thousands of microbial genomes shed light on interconnected biogeochemical processes in an aquifer system.</title>
        <authorList>
            <person name="Anantharaman K."/>
            <person name="Brown C.T."/>
            <person name="Hug L.A."/>
            <person name="Sharon I."/>
            <person name="Castelle C.J."/>
            <person name="Probst A.J."/>
            <person name="Thomas B.C."/>
            <person name="Singh A."/>
            <person name="Wilkins M.J."/>
            <person name="Karaoz U."/>
            <person name="Brodie E.L."/>
            <person name="Williams K.H."/>
            <person name="Hubbard S.S."/>
            <person name="Banfield J.F."/>
        </authorList>
    </citation>
    <scope>NUCLEOTIDE SEQUENCE [LARGE SCALE GENOMIC DNA]</scope>
</reference>
<dbReference type="PANTHER" id="PTHR30562">
    <property type="entry name" value="UVRC/OXIDOREDUCTASE"/>
    <property type="match status" value="1"/>
</dbReference>
<dbReference type="InterPro" id="IPR000305">
    <property type="entry name" value="GIY-YIG_endonuc"/>
</dbReference>
<dbReference type="SUPFAM" id="SSF82771">
    <property type="entry name" value="GIY-YIG endonuclease"/>
    <property type="match status" value="1"/>
</dbReference>
<name>A0A1F6BUX7_9BACT</name>
<dbReference type="PROSITE" id="PS50165">
    <property type="entry name" value="UVRC"/>
    <property type="match status" value="1"/>
</dbReference>
<dbReference type="Pfam" id="PF08459">
    <property type="entry name" value="UvrC_RNaseH_dom"/>
    <property type="match status" value="1"/>
</dbReference>
<feature type="domain" description="UvrC family homology region profile" evidence="3">
    <location>
        <begin position="294"/>
        <end position="389"/>
    </location>
</feature>
<feature type="domain" description="GIY-YIG" evidence="2">
    <location>
        <begin position="13"/>
        <end position="113"/>
    </location>
</feature>
<evidence type="ECO:0000313" key="4">
    <source>
        <dbReference type="EMBL" id="OGG40572.1"/>
    </source>
</evidence>
<dbReference type="InterPro" id="IPR036876">
    <property type="entry name" value="UVR_dom_sf"/>
</dbReference>
<dbReference type="PROSITE" id="PS50164">
    <property type="entry name" value="GIY_YIG"/>
    <property type="match status" value="1"/>
</dbReference>
<dbReference type="Gene3D" id="3.40.1440.10">
    <property type="entry name" value="GIY-YIG endonuclease"/>
    <property type="match status" value="1"/>
</dbReference>
<organism evidence="4 5">
    <name type="scientific">Candidatus Kaiserbacteria bacterium GWA2_50_9</name>
    <dbReference type="NCBI Taxonomy" id="1798474"/>
    <lineage>
        <taxon>Bacteria</taxon>
        <taxon>Candidatus Kaiseribacteriota</taxon>
    </lineage>
</organism>
<dbReference type="EMBL" id="MFKN01000028">
    <property type="protein sequence ID" value="OGG40572.1"/>
    <property type="molecule type" value="Genomic_DNA"/>
</dbReference>
<dbReference type="InterPro" id="IPR001943">
    <property type="entry name" value="UVR_dom"/>
</dbReference>
<accession>A0A1F6BUX7</accession>
<dbReference type="Gene3D" id="3.30.420.340">
    <property type="entry name" value="UvrC, RNAse H endonuclease domain"/>
    <property type="match status" value="1"/>
</dbReference>
<dbReference type="Proteomes" id="UP000179014">
    <property type="component" value="Unassembled WGS sequence"/>
</dbReference>
<dbReference type="PANTHER" id="PTHR30562:SF1">
    <property type="entry name" value="UVRABC SYSTEM PROTEIN C"/>
    <property type="match status" value="1"/>
</dbReference>
<dbReference type="SUPFAM" id="SSF46600">
    <property type="entry name" value="C-terminal UvrC-binding domain of UvrB"/>
    <property type="match status" value="1"/>
</dbReference>
<evidence type="ECO:0008006" key="6">
    <source>
        <dbReference type="Google" id="ProtNLM"/>
    </source>
</evidence>
<dbReference type="GO" id="GO:0009380">
    <property type="term" value="C:excinuclease repair complex"/>
    <property type="evidence" value="ECO:0007669"/>
    <property type="project" value="TreeGrafter"/>
</dbReference>
<dbReference type="InterPro" id="IPR001162">
    <property type="entry name" value="UvrC_RNase_H_dom"/>
</dbReference>
<evidence type="ECO:0000259" key="2">
    <source>
        <dbReference type="PROSITE" id="PS50164"/>
    </source>
</evidence>
<dbReference type="SMART" id="SM00465">
    <property type="entry name" value="GIYc"/>
    <property type="match status" value="1"/>
</dbReference>
<protein>
    <recommendedName>
        <fullName evidence="6">Excinuclease ABC subunit C</fullName>
    </recommendedName>
</protein>
<dbReference type="GO" id="GO:0006289">
    <property type="term" value="P:nucleotide-excision repair"/>
    <property type="evidence" value="ECO:0007669"/>
    <property type="project" value="InterPro"/>
</dbReference>